<feature type="compositionally biased region" description="Basic and acidic residues" evidence="1">
    <location>
        <begin position="261"/>
        <end position="272"/>
    </location>
</feature>
<dbReference type="KEGG" id="bmic:BMR1_01G03455"/>
<dbReference type="AlphaFoldDB" id="I7J930"/>
<reference evidence="2 3" key="1">
    <citation type="journal article" date="2012" name="Nucleic Acids Res.">
        <title>Sequencing of the smallest Apicomplexan genome from the human pathogen Babesia microti.</title>
        <authorList>
            <person name="Cornillot E."/>
            <person name="Hadj-Kaddour K."/>
            <person name="Dassouli A."/>
            <person name="Noel B."/>
            <person name="Ranwez V."/>
            <person name="Vacherie B."/>
            <person name="Augagneur Y."/>
            <person name="Bres V."/>
            <person name="Duclos A."/>
            <person name="Randazzo S."/>
            <person name="Carcy B."/>
            <person name="Debierre-Grockiego F."/>
            <person name="Delbecq S."/>
            <person name="Moubri-Menage K."/>
            <person name="Shams-Eldin H."/>
            <person name="Usmani-Brown S."/>
            <person name="Bringaud F."/>
            <person name="Wincker P."/>
            <person name="Vivares C.P."/>
            <person name="Schwarz R.T."/>
            <person name="Schetters T.P."/>
            <person name="Krause P.J."/>
            <person name="Gorenflot A."/>
            <person name="Berry V."/>
            <person name="Barbe V."/>
            <person name="Ben Mamoun C."/>
        </authorList>
    </citation>
    <scope>NUCLEOTIDE SEQUENCE [LARGE SCALE GENOMIC DNA]</scope>
    <source>
        <strain evidence="2 3">RI</strain>
    </source>
</reference>
<keyword evidence="3" id="KW-1185">Reference proteome</keyword>
<accession>I7J930</accession>
<organism evidence="2 3">
    <name type="scientific">Babesia microti (strain RI)</name>
    <dbReference type="NCBI Taxonomy" id="1133968"/>
    <lineage>
        <taxon>Eukaryota</taxon>
        <taxon>Sar</taxon>
        <taxon>Alveolata</taxon>
        <taxon>Apicomplexa</taxon>
        <taxon>Aconoidasida</taxon>
        <taxon>Piroplasmida</taxon>
        <taxon>Babesiidae</taxon>
        <taxon>Babesia</taxon>
    </lineage>
</organism>
<evidence type="ECO:0000313" key="2">
    <source>
        <dbReference type="EMBL" id="CCF73149.1"/>
    </source>
</evidence>
<proteinExistence type="predicted"/>
<feature type="region of interest" description="Disordered" evidence="1">
    <location>
        <begin position="261"/>
        <end position="289"/>
    </location>
</feature>
<evidence type="ECO:0000313" key="3">
    <source>
        <dbReference type="Proteomes" id="UP000002899"/>
    </source>
</evidence>
<dbReference type="RefSeq" id="XP_012647758.1">
    <property type="nucleotide sequence ID" value="XM_012792304.1"/>
</dbReference>
<gene>
    <name evidence="2" type="ORF">BMR1_01G03455</name>
</gene>
<evidence type="ECO:0000256" key="1">
    <source>
        <dbReference type="SAM" id="MobiDB-lite"/>
    </source>
</evidence>
<dbReference type="GeneID" id="24423772"/>
<dbReference type="OrthoDB" id="385798at2759"/>
<dbReference type="Proteomes" id="UP000002899">
    <property type="component" value="Chromosome I"/>
</dbReference>
<reference evidence="2 3" key="3">
    <citation type="journal article" date="2016" name="Sci. Rep.">
        <title>Genome-wide diversity and gene expression profiling of Babesia microti isolates identify polymorphic genes that mediate host-pathogen interactions.</title>
        <authorList>
            <person name="Silva J.C."/>
            <person name="Cornillot E."/>
            <person name="McCracken C."/>
            <person name="Usmani-Brown S."/>
            <person name="Dwivedi A."/>
            <person name="Ifeonu O.O."/>
            <person name="Crabtree J."/>
            <person name="Gotia H.T."/>
            <person name="Virji A.Z."/>
            <person name="Reynes C."/>
            <person name="Colinge J."/>
            <person name="Kumar V."/>
            <person name="Lawres L."/>
            <person name="Pazzi J.E."/>
            <person name="Pablo J.V."/>
            <person name="Hung C."/>
            <person name="Brancato J."/>
            <person name="Kumari P."/>
            <person name="Orvis J."/>
            <person name="Tretina K."/>
            <person name="Chibucos M."/>
            <person name="Ott S."/>
            <person name="Sadzewicz L."/>
            <person name="Sengamalay N."/>
            <person name="Shetty A.C."/>
            <person name="Su Q."/>
            <person name="Tallon L."/>
            <person name="Fraser C.M."/>
            <person name="Frutos R."/>
            <person name="Molina D.M."/>
            <person name="Krause P.J."/>
            <person name="Ben Mamoun C."/>
        </authorList>
    </citation>
    <scope>NUCLEOTIDE SEQUENCE [LARGE SCALE GENOMIC DNA]</scope>
    <source>
        <strain evidence="2 3">RI</strain>
    </source>
</reference>
<name>I7J930_BABMR</name>
<dbReference type="VEuPathDB" id="PiroplasmaDB:BMR1_01G03455"/>
<sequence>MTNGVFASEKFELPDALDTLTGSLETLVGAQVDTSLGAAAVSEIDGIGGGPGVSEWFHNPYGLDTTNMCGSQGEKVIEPFQPTTQAQPIIYVDKVERSLIVEWYEGQIRREQRISYKKYGNAKAKQRADDLVAKVKAGYTFDQLYPEKGPPVVAIYENVGKFQVSLIRDRYLREWRVEWVNNCGTKMRARWSCKKIGNDEARSRAEMLADSLKQGIFAPRLLHKATGTRLSRCELKADLSYDANYSNVFGTARKHTMEVLCSEKKSKSDPAPRRKRRKAGGMGDPNFTAPLSTSRAVDSAAHNYHVYAACNPFQSFPTFQTYQELPPTAAENDTEDKEDELATVDVYNHPPFFHDYDYHGSVDCYKGDDAVAPVGSATGYYDPYGMYNYYQYVPQFQFPFVNSYGQDPYQVTRLCSTEQDATFASEKANVDEPDVHQEVPDLGTVPKFGKWVGEPDNMGNFAYTSGAGHPDYGTMLQTDPRFYWHPTPPETSATIDTVCEYPAV</sequence>
<reference evidence="2 3" key="2">
    <citation type="journal article" date="2013" name="PLoS ONE">
        <title>Whole genome mapping and re-organization of the nuclear and mitochondrial genomes of Babesia microti isolates.</title>
        <authorList>
            <person name="Cornillot E."/>
            <person name="Dassouli A."/>
            <person name="Garg A."/>
            <person name="Pachikara N."/>
            <person name="Randazzo S."/>
            <person name="Depoix D."/>
            <person name="Carcy B."/>
            <person name="Delbecq S."/>
            <person name="Frutos R."/>
            <person name="Silva J.C."/>
            <person name="Sutton R."/>
            <person name="Krause P.J."/>
            <person name="Mamoun C.B."/>
        </authorList>
    </citation>
    <scope>NUCLEOTIDE SEQUENCE [LARGE SCALE GENOMIC DNA]</scope>
    <source>
        <strain evidence="2 3">RI</strain>
    </source>
</reference>
<dbReference type="SMR" id="I7J930"/>
<dbReference type="EMBL" id="FO082871">
    <property type="protein sequence ID" value="CCF73149.1"/>
    <property type="molecule type" value="Genomic_DNA"/>
</dbReference>
<protein>
    <submittedName>
        <fullName evidence="2">Transcription factor with AP2 domain(S),SPE2-interacting protein (SIP2)</fullName>
    </submittedName>
</protein>